<keyword evidence="1" id="KW-1133">Transmembrane helix</keyword>
<reference evidence="2" key="1">
    <citation type="journal article" date="2020" name="Nature">
        <title>Giant virus diversity and host interactions through global metagenomics.</title>
        <authorList>
            <person name="Schulz F."/>
            <person name="Roux S."/>
            <person name="Paez-Espino D."/>
            <person name="Jungbluth S."/>
            <person name="Walsh D.A."/>
            <person name="Denef V.J."/>
            <person name="McMahon K.D."/>
            <person name="Konstantinidis K.T."/>
            <person name="Eloe-Fadrosh E.A."/>
            <person name="Kyrpides N.C."/>
            <person name="Woyke T."/>
        </authorList>
    </citation>
    <scope>NUCLEOTIDE SEQUENCE</scope>
    <source>
        <strain evidence="2">GVMAG-S-1035231-58</strain>
    </source>
</reference>
<dbReference type="AlphaFoldDB" id="A0A6C0M0Y8"/>
<protein>
    <submittedName>
        <fullName evidence="2">Uncharacterized protein</fullName>
    </submittedName>
</protein>
<evidence type="ECO:0000256" key="1">
    <source>
        <dbReference type="SAM" id="Phobius"/>
    </source>
</evidence>
<evidence type="ECO:0000313" key="2">
    <source>
        <dbReference type="EMBL" id="QHU36607.1"/>
    </source>
</evidence>
<name>A0A6C0M0Y8_9ZZZZ</name>
<keyword evidence="1" id="KW-0472">Membrane</keyword>
<keyword evidence="1" id="KW-0812">Transmembrane</keyword>
<proteinExistence type="predicted"/>
<feature type="transmembrane region" description="Helical" evidence="1">
    <location>
        <begin position="31"/>
        <end position="50"/>
    </location>
</feature>
<accession>A0A6C0M0Y8</accession>
<dbReference type="EMBL" id="MN740641">
    <property type="protein sequence ID" value="QHU36607.1"/>
    <property type="molecule type" value="Genomic_DNA"/>
</dbReference>
<organism evidence="2">
    <name type="scientific">viral metagenome</name>
    <dbReference type="NCBI Taxonomy" id="1070528"/>
    <lineage>
        <taxon>unclassified sequences</taxon>
        <taxon>metagenomes</taxon>
        <taxon>organismal metagenomes</taxon>
    </lineage>
</organism>
<sequence length="118" mass="13001">MALNMWTYVMATEATTTQPHSIFVLDHETRMGISSVAVILMMVGFLYIGFSTASQVATQPKLPEFPPPLSVGKSRNLQASSQDAGMYIQDLRRQTVIQAGRLNNQSFTNGVLEFSLTT</sequence>